<dbReference type="Proteomes" id="UP000660110">
    <property type="component" value="Unassembled WGS sequence"/>
</dbReference>
<evidence type="ECO:0000313" key="1">
    <source>
        <dbReference type="EMBL" id="GGF27320.1"/>
    </source>
</evidence>
<dbReference type="RefSeq" id="WP_188378119.1">
    <property type="nucleotide sequence ID" value="NZ_BMEL01000003.1"/>
</dbReference>
<dbReference type="AlphaFoldDB" id="A0A917EZK1"/>
<evidence type="ECO:0000313" key="2">
    <source>
        <dbReference type="Proteomes" id="UP000660110"/>
    </source>
</evidence>
<keyword evidence="2" id="KW-1185">Reference proteome</keyword>
<reference evidence="1" key="1">
    <citation type="journal article" date="2014" name="Int. J. Syst. Evol. Microbiol.">
        <title>Complete genome sequence of Corynebacterium casei LMG S-19264T (=DSM 44701T), isolated from a smear-ripened cheese.</title>
        <authorList>
            <consortium name="US DOE Joint Genome Institute (JGI-PGF)"/>
            <person name="Walter F."/>
            <person name="Albersmeier A."/>
            <person name="Kalinowski J."/>
            <person name="Ruckert C."/>
        </authorList>
    </citation>
    <scope>NUCLEOTIDE SEQUENCE</scope>
    <source>
        <strain evidence="1">CGMCC 1.12153</strain>
    </source>
</reference>
<organism evidence="1 2">
    <name type="scientific">Halobacillus andaensis</name>
    <dbReference type="NCBI Taxonomy" id="1176239"/>
    <lineage>
        <taxon>Bacteria</taxon>
        <taxon>Bacillati</taxon>
        <taxon>Bacillota</taxon>
        <taxon>Bacilli</taxon>
        <taxon>Bacillales</taxon>
        <taxon>Bacillaceae</taxon>
        <taxon>Halobacillus</taxon>
    </lineage>
</organism>
<dbReference type="Pfam" id="PF07799">
    <property type="entry name" value="DUF1643"/>
    <property type="match status" value="1"/>
</dbReference>
<dbReference type="EMBL" id="BMEL01000003">
    <property type="protein sequence ID" value="GGF27320.1"/>
    <property type="molecule type" value="Genomic_DNA"/>
</dbReference>
<proteinExistence type="predicted"/>
<name>A0A917EZK1_HALAA</name>
<comment type="caution">
    <text evidence="1">The sequence shown here is derived from an EMBL/GenBank/DDBJ whole genome shotgun (WGS) entry which is preliminary data.</text>
</comment>
<sequence length="433" mass="50221">MITKAKAYGSFVKEGDHVHRKSAYLQWGKSEQSLGACLLLNPGAAGLETEVEVSLGEAEAADGPIRAEDPTIRQLVKIVEKIYENKSDLSGRFHIYNLFSLRNSSAPHAVSLFEELVNNGEYDYTRSLVSKSELQLHPWLLLGWGLNQNKNWKNLKLVKNEWFHLIEASGIPTVGIQHEKSGEYYHPCPRLYEKRHEMVNKIVKQYRKRVSKKKGSQLLIEKYVNYQENTLNEHILTSSPSLLSYMNKGGRIQWHSPLKEKFHEYRNDFLELDDEWKKNVDQLGKYWPNRGPSWDAAATIQGDKKGLLLVEAKAHIHEMKSKIQAKDPSSIDLIKRTLEDTQVSIDSHASQDIWLNKYYQLSNRMAYLYILNEKLQIPTWLVLVNFVDDYTHKSTSIEKWIQHYQCVFAEMDIKPSTRLLNRLITIFPRPNKL</sequence>
<dbReference type="InterPro" id="IPR012441">
    <property type="entry name" value="DUF1643"/>
</dbReference>
<accession>A0A917EZK1</accession>
<protein>
    <submittedName>
        <fullName evidence="1">Uncharacterized protein</fullName>
    </submittedName>
</protein>
<gene>
    <name evidence="1" type="ORF">GCM10010954_27980</name>
</gene>
<reference evidence="1" key="2">
    <citation type="submission" date="2020-09" db="EMBL/GenBank/DDBJ databases">
        <authorList>
            <person name="Sun Q."/>
            <person name="Zhou Y."/>
        </authorList>
    </citation>
    <scope>NUCLEOTIDE SEQUENCE</scope>
    <source>
        <strain evidence="1">CGMCC 1.12153</strain>
    </source>
</reference>